<dbReference type="EMBL" id="CM002926">
    <property type="protein sequence ID" value="KGN51010.1"/>
    <property type="molecule type" value="Genomic_DNA"/>
</dbReference>
<reference evidence="1 2" key="3">
    <citation type="journal article" date="2010" name="BMC Genomics">
        <title>Transcriptome sequencing and comparative analysis of cucumber flowers with different sex types.</title>
        <authorList>
            <person name="Guo S."/>
            <person name="Zheng Y."/>
            <person name="Joung J.G."/>
            <person name="Liu S."/>
            <person name="Zhang Z."/>
            <person name="Crasta O.R."/>
            <person name="Sobral B.W."/>
            <person name="Xu Y."/>
            <person name="Huang S."/>
            <person name="Fei Z."/>
        </authorList>
    </citation>
    <scope>NUCLEOTIDE SEQUENCE [LARGE SCALE GENOMIC DNA]</scope>
    <source>
        <strain evidence="2">cv. 9930</strain>
    </source>
</reference>
<reference evidence="1 2" key="4">
    <citation type="journal article" date="2011" name="BMC Genomics">
        <title>RNA-Seq improves annotation of protein-coding genes in the cucumber genome.</title>
        <authorList>
            <person name="Li Z."/>
            <person name="Zhang Z."/>
            <person name="Yan P."/>
            <person name="Huang S."/>
            <person name="Fei Z."/>
            <person name="Lin K."/>
        </authorList>
    </citation>
    <scope>NUCLEOTIDE SEQUENCE [LARGE SCALE GENOMIC DNA]</scope>
    <source>
        <strain evidence="2">cv. 9930</strain>
    </source>
</reference>
<dbReference type="Gramene" id="KGN51010">
    <property type="protein sequence ID" value="KGN51010"/>
    <property type="gene ID" value="Csa_5G406550"/>
</dbReference>
<evidence type="ECO:0000313" key="2">
    <source>
        <dbReference type="Proteomes" id="UP000029981"/>
    </source>
</evidence>
<name>A0A0A0KN35_CUCSA</name>
<dbReference type="AlphaFoldDB" id="A0A0A0KN35"/>
<sequence length="59" mass="6663">MKGERLKATSTKRKRVRWNLRGGRIIDWWQHQEKVLATSDLGVGGAKESVGQLKCGRQG</sequence>
<reference evidence="1 2" key="1">
    <citation type="journal article" date="2009" name="Nat. Genet.">
        <title>The genome of the cucumber, Cucumis sativus L.</title>
        <authorList>
            <person name="Huang S."/>
            <person name="Li R."/>
            <person name="Zhang Z."/>
            <person name="Li L."/>
            <person name="Gu X."/>
            <person name="Fan W."/>
            <person name="Lucas W.J."/>
            <person name="Wang X."/>
            <person name="Xie B."/>
            <person name="Ni P."/>
            <person name="Ren Y."/>
            <person name="Zhu H."/>
            <person name="Li J."/>
            <person name="Lin K."/>
            <person name="Jin W."/>
            <person name="Fei Z."/>
            <person name="Li G."/>
            <person name="Staub J."/>
            <person name="Kilian A."/>
            <person name="van der Vossen E.A."/>
            <person name="Wu Y."/>
            <person name="Guo J."/>
            <person name="He J."/>
            <person name="Jia Z."/>
            <person name="Ren Y."/>
            <person name="Tian G."/>
            <person name="Lu Y."/>
            <person name="Ruan J."/>
            <person name="Qian W."/>
            <person name="Wang M."/>
            <person name="Huang Q."/>
            <person name="Li B."/>
            <person name="Xuan Z."/>
            <person name="Cao J."/>
            <person name="Asan"/>
            <person name="Wu Z."/>
            <person name="Zhang J."/>
            <person name="Cai Q."/>
            <person name="Bai Y."/>
            <person name="Zhao B."/>
            <person name="Han Y."/>
            <person name="Li Y."/>
            <person name="Li X."/>
            <person name="Wang S."/>
            <person name="Shi Q."/>
            <person name="Liu S."/>
            <person name="Cho W.K."/>
            <person name="Kim J.Y."/>
            <person name="Xu Y."/>
            <person name="Heller-Uszynska K."/>
            <person name="Miao H."/>
            <person name="Cheng Z."/>
            <person name="Zhang S."/>
            <person name="Wu J."/>
            <person name="Yang Y."/>
            <person name="Kang H."/>
            <person name="Li M."/>
            <person name="Liang H."/>
            <person name="Ren X."/>
            <person name="Shi Z."/>
            <person name="Wen M."/>
            <person name="Jian M."/>
            <person name="Yang H."/>
            <person name="Zhang G."/>
            <person name="Yang Z."/>
            <person name="Chen R."/>
            <person name="Liu S."/>
            <person name="Li J."/>
            <person name="Ma L."/>
            <person name="Liu H."/>
            <person name="Zhou Y."/>
            <person name="Zhao J."/>
            <person name="Fang X."/>
            <person name="Li G."/>
            <person name="Fang L."/>
            <person name="Li Y."/>
            <person name="Liu D."/>
            <person name="Zheng H."/>
            <person name="Zhang Y."/>
            <person name="Qin N."/>
            <person name="Li Z."/>
            <person name="Yang G."/>
            <person name="Yang S."/>
            <person name="Bolund L."/>
            <person name="Kristiansen K."/>
            <person name="Zheng H."/>
            <person name="Li S."/>
            <person name="Zhang X."/>
            <person name="Yang H."/>
            <person name="Wang J."/>
            <person name="Sun R."/>
            <person name="Zhang B."/>
            <person name="Jiang S."/>
            <person name="Wang J."/>
            <person name="Du Y."/>
            <person name="Li S."/>
        </authorList>
    </citation>
    <scope>NUCLEOTIDE SEQUENCE [LARGE SCALE GENOMIC DNA]</scope>
    <source>
        <strain evidence="2">cv. 9930</strain>
    </source>
</reference>
<reference evidence="1 2" key="2">
    <citation type="journal article" date="2009" name="PLoS ONE">
        <title>An integrated genetic and cytogenetic map of the cucumber genome.</title>
        <authorList>
            <person name="Ren Y."/>
            <person name="Zhang Z."/>
            <person name="Liu J."/>
            <person name="Staub J.E."/>
            <person name="Han Y."/>
            <person name="Cheng Z."/>
            <person name="Li X."/>
            <person name="Lu J."/>
            <person name="Miao H."/>
            <person name="Kang H."/>
            <person name="Xie B."/>
            <person name="Gu X."/>
            <person name="Wang X."/>
            <person name="Du Y."/>
            <person name="Jin W."/>
            <person name="Huang S."/>
        </authorList>
    </citation>
    <scope>NUCLEOTIDE SEQUENCE [LARGE SCALE GENOMIC DNA]</scope>
    <source>
        <strain evidence="2">cv. 9930</strain>
    </source>
</reference>
<dbReference type="Proteomes" id="UP000029981">
    <property type="component" value="Chromosome 5"/>
</dbReference>
<protein>
    <submittedName>
        <fullName evidence="1">Uncharacterized protein</fullName>
    </submittedName>
</protein>
<accession>A0A0A0KN35</accession>
<evidence type="ECO:0000313" key="1">
    <source>
        <dbReference type="EMBL" id="KGN51010.1"/>
    </source>
</evidence>
<keyword evidence="2" id="KW-1185">Reference proteome</keyword>
<proteinExistence type="predicted"/>
<organism evidence="1 2">
    <name type="scientific">Cucumis sativus</name>
    <name type="common">Cucumber</name>
    <dbReference type="NCBI Taxonomy" id="3659"/>
    <lineage>
        <taxon>Eukaryota</taxon>
        <taxon>Viridiplantae</taxon>
        <taxon>Streptophyta</taxon>
        <taxon>Embryophyta</taxon>
        <taxon>Tracheophyta</taxon>
        <taxon>Spermatophyta</taxon>
        <taxon>Magnoliopsida</taxon>
        <taxon>eudicotyledons</taxon>
        <taxon>Gunneridae</taxon>
        <taxon>Pentapetalae</taxon>
        <taxon>rosids</taxon>
        <taxon>fabids</taxon>
        <taxon>Cucurbitales</taxon>
        <taxon>Cucurbitaceae</taxon>
        <taxon>Benincaseae</taxon>
        <taxon>Cucumis</taxon>
    </lineage>
</organism>
<gene>
    <name evidence="1" type="ORF">Csa_5G406550</name>
</gene>